<keyword evidence="6 13" id="KW-0812">Transmembrane</keyword>
<feature type="transmembrane region" description="Helical" evidence="13">
    <location>
        <begin position="183"/>
        <end position="204"/>
    </location>
</feature>
<evidence type="ECO:0000256" key="3">
    <source>
        <dbReference type="ARBA" id="ARBA00007931"/>
    </source>
</evidence>
<reference evidence="14" key="1">
    <citation type="journal article" date="2014" name="Int. J. Syst. Evol. Microbiol.">
        <title>Complete genome sequence of Corynebacterium casei LMG S-19264T (=DSM 44701T), isolated from a smear-ripened cheese.</title>
        <authorList>
            <consortium name="US DOE Joint Genome Institute (JGI-PGF)"/>
            <person name="Walter F."/>
            <person name="Albersmeier A."/>
            <person name="Kalinowski J."/>
            <person name="Ruckert C."/>
        </authorList>
    </citation>
    <scope>NUCLEOTIDE SEQUENCE</scope>
    <source>
        <strain evidence="14">KCTC 32501</strain>
    </source>
</reference>
<feature type="transmembrane region" description="Helical" evidence="13">
    <location>
        <begin position="210"/>
        <end position="228"/>
    </location>
</feature>
<dbReference type="GO" id="GO:0006508">
    <property type="term" value="P:proteolysis"/>
    <property type="evidence" value="ECO:0007669"/>
    <property type="project" value="UniProtKB-KW"/>
</dbReference>
<evidence type="ECO:0000256" key="2">
    <source>
        <dbReference type="ARBA" id="ARBA00004651"/>
    </source>
</evidence>
<keyword evidence="7" id="KW-0479">Metal-binding</keyword>
<feature type="transmembrane region" description="Helical" evidence="13">
    <location>
        <begin position="144"/>
        <end position="162"/>
    </location>
</feature>
<comment type="subcellular location">
    <subcellularLocation>
        <location evidence="2">Cell membrane</location>
        <topology evidence="2">Multi-pass membrane protein</topology>
    </subcellularLocation>
</comment>
<evidence type="ECO:0000256" key="10">
    <source>
        <dbReference type="ARBA" id="ARBA00022989"/>
    </source>
</evidence>
<keyword evidence="9" id="KW-0862">Zinc</keyword>
<dbReference type="GO" id="GO:0005886">
    <property type="term" value="C:plasma membrane"/>
    <property type="evidence" value="ECO:0007669"/>
    <property type="project" value="UniProtKB-SubCell"/>
</dbReference>
<evidence type="ECO:0000313" key="14">
    <source>
        <dbReference type="EMBL" id="GHA76467.1"/>
    </source>
</evidence>
<evidence type="ECO:0000256" key="12">
    <source>
        <dbReference type="ARBA" id="ARBA00023136"/>
    </source>
</evidence>
<proteinExistence type="inferred from homology"/>
<keyword evidence="10 13" id="KW-1133">Transmembrane helix</keyword>
<keyword evidence="5" id="KW-0645">Protease</keyword>
<evidence type="ECO:0000256" key="9">
    <source>
        <dbReference type="ARBA" id="ARBA00022833"/>
    </source>
</evidence>
<evidence type="ECO:0000256" key="13">
    <source>
        <dbReference type="SAM" id="Phobius"/>
    </source>
</evidence>
<comment type="caution">
    <text evidence="14">The sequence shown here is derived from an EMBL/GenBank/DDBJ whole genome shotgun (WGS) entry which is preliminary data.</text>
</comment>
<evidence type="ECO:0000256" key="7">
    <source>
        <dbReference type="ARBA" id="ARBA00022723"/>
    </source>
</evidence>
<sequence>MGGMDFADIIRSLTIYVIPIILAVTLHEAAHAYAAKWLGDDTAHRLGRTTLNPIGHIDPIGTVVMPLGLWILSGGMFLFGYAKPVPVIEQRLRNPRADMPIVALAGPAANAVMALGWAILFVISARFFADQEFFRLVSEAGIKANILFFAFNMLPILPLDGGRILKGMLPKSLAEGFARSEPYGFFIVLALAFAGGGLLYQYWINPVSSLLGNLIKLIISPLLTVFGLR</sequence>
<name>A0A8J3CNQ1_9BURK</name>
<keyword evidence="11" id="KW-0482">Metalloprotease</keyword>
<gene>
    <name evidence="14" type="ORF">GCM10009007_16910</name>
</gene>
<keyword evidence="4" id="KW-1003">Cell membrane</keyword>
<evidence type="ECO:0000256" key="1">
    <source>
        <dbReference type="ARBA" id="ARBA00001947"/>
    </source>
</evidence>
<dbReference type="GO" id="GO:0008237">
    <property type="term" value="F:metallopeptidase activity"/>
    <property type="evidence" value="ECO:0007669"/>
    <property type="project" value="UniProtKB-KW"/>
</dbReference>
<dbReference type="InterPro" id="IPR044537">
    <property type="entry name" value="Rip2-like"/>
</dbReference>
<evidence type="ECO:0000313" key="15">
    <source>
        <dbReference type="Proteomes" id="UP000614287"/>
    </source>
</evidence>
<dbReference type="GO" id="GO:0046872">
    <property type="term" value="F:metal ion binding"/>
    <property type="evidence" value="ECO:0007669"/>
    <property type="project" value="UniProtKB-KW"/>
</dbReference>
<evidence type="ECO:0000256" key="4">
    <source>
        <dbReference type="ARBA" id="ARBA00022475"/>
    </source>
</evidence>
<dbReference type="InterPro" id="IPR052348">
    <property type="entry name" value="Metallopeptidase_M50B"/>
</dbReference>
<keyword evidence="8" id="KW-0378">Hydrolase</keyword>
<comment type="similarity">
    <text evidence="3">Belongs to the peptidase M50B family.</text>
</comment>
<dbReference type="CDD" id="cd06158">
    <property type="entry name" value="S2P-M50_like_1"/>
    <property type="match status" value="1"/>
</dbReference>
<dbReference type="PANTHER" id="PTHR35864:SF1">
    <property type="entry name" value="ZINC METALLOPROTEASE YWHC-RELATED"/>
    <property type="match status" value="1"/>
</dbReference>
<keyword evidence="12 13" id="KW-0472">Membrane</keyword>
<feature type="transmembrane region" description="Helical" evidence="13">
    <location>
        <begin position="60"/>
        <end position="81"/>
    </location>
</feature>
<evidence type="ECO:0000256" key="6">
    <source>
        <dbReference type="ARBA" id="ARBA00022692"/>
    </source>
</evidence>
<evidence type="ECO:0000256" key="8">
    <source>
        <dbReference type="ARBA" id="ARBA00022801"/>
    </source>
</evidence>
<feature type="transmembrane region" description="Helical" evidence="13">
    <location>
        <begin position="12"/>
        <end position="34"/>
    </location>
</feature>
<dbReference type="AlphaFoldDB" id="A0A8J3CNQ1"/>
<dbReference type="PANTHER" id="PTHR35864">
    <property type="entry name" value="ZINC METALLOPROTEASE MJ0611-RELATED"/>
    <property type="match status" value="1"/>
</dbReference>
<dbReference type="EMBL" id="BMZG01000008">
    <property type="protein sequence ID" value="GHA76467.1"/>
    <property type="molecule type" value="Genomic_DNA"/>
</dbReference>
<evidence type="ECO:0000256" key="5">
    <source>
        <dbReference type="ARBA" id="ARBA00022670"/>
    </source>
</evidence>
<evidence type="ECO:0000256" key="11">
    <source>
        <dbReference type="ARBA" id="ARBA00023049"/>
    </source>
</evidence>
<protein>
    <submittedName>
        <fullName evidence="14">Peptidase M50</fullName>
    </submittedName>
</protein>
<feature type="transmembrane region" description="Helical" evidence="13">
    <location>
        <begin position="101"/>
        <end position="124"/>
    </location>
</feature>
<dbReference type="Proteomes" id="UP000614287">
    <property type="component" value="Unassembled WGS sequence"/>
</dbReference>
<organism evidence="14 15">
    <name type="scientific">Formosimonas limnophila</name>
    <dbReference type="NCBI Taxonomy" id="1384487"/>
    <lineage>
        <taxon>Bacteria</taxon>
        <taxon>Pseudomonadati</taxon>
        <taxon>Pseudomonadota</taxon>
        <taxon>Betaproteobacteria</taxon>
        <taxon>Burkholderiales</taxon>
        <taxon>Burkholderiaceae</taxon>
        <taxon>Formosimonas</taxon>
    </lineage>
</organism>
<comment type="cofactor">
    <cofactor evidence="1">
        <name>Zn(2+)</name>
        <dbReference type="ChEBI" id="CHEBI:29105"/>
    </cofactor>
</comment>
<reference evidence="14" key="2">
    <citation type="submission" date="2020-09" db="EMBL/GenBank/DDBJ databases">
        <authorList>
            <person name="Sun Q."/>
            <person name="Kim S."/>
        </authorList>
    </citation>
    <scope>NUCLEOTIDE SEQUENCE</scope>
    <source>
        <strain evidence="14">KCTC 32501</strain>
    </source>
</reference>
<accession>A0A8J3CNQ1</accession>
<keyword evidence="15" id="KW-1185">Reference proteome</keyword>